<organism evidence="2 3">
    <name type="scientific">Streptomyces paromomycinus</name>
    <name type="common">Streptomyces rimosus subsp. paromomycinus</name>
    <dbReference type="NCBI Taxonomy" id="92743"/>
    <lineage>
        <taxon>Bacteria</taxon>
        <taxon>Bacillati</taxon>
        <taxon>Actinomycetota</taxon>
        <taxon>Actinomycetes</taxon>
        <taxon>Kitasatosporales</taxon>
        <taxon>Streptomycetaceae</taxon>
        <taxon>Streptomyces</taxon>
    </lineage>
</organism>
<accession>A0A401W2I3</accession>
<reference evidence="2 3" key="1">
    <citation type="submission" date="2018-11" db="EMBL/GenBank/DDBJ databases">
        <title>Whole genome sequence of Streptomyces paromomycinus NBRC 15454(T).</title>
        <authorList>
            <person name="Komaki H."/>
            <person name="Tamura T."/>
        </authorList>
    </citation>
    <scope>NUCLEOTIDE SEQUENCE [LARGE SCALE GENOMIC DNA]</scope>
    <source>
        <strain evidence="2 3">NBRC 15454</strain>
    </source>
</reference>
<keyword evidence="3" id="KW-1185">Reference proteome</keyword>
<gene>
    <name evidence="2" type="ORF">GKJPGBOP_03210</name>
</gene>
<evidence type="ECO:0000313" key="2">
    <source>
        <dbReference type="EMBL" id="GCD43529.1"/>
    </source>
</evidence>
<dbReference type="EMBL" id="BHZD01000001">
    <property type="protein sequence ID" value="GCD43529.1"/>
    <property type="molecule type" value="Genomic_DNA"/>
</dbReference>
<dbReference type="Proteomes" id="UP000286746">
    <property type="component" value="Unassembled WGS sequence"/>
</dbReference>
<comment type="caution">
    <text evidence="2">The sequence shown here is derived from an EMBL/GenBank/DDBJ whole genome shotgun (WGS) entry which is preliminary data.</text>
</comment>
<protein>
    <submittedName>
        <fullName evidence="2">DUF397 domain-containing protein</fullName>
    </submittedName>
</protein>
<dbReference type="Pfam" id="PF04149">
    <property type="entry name" value="DUF397"/>
    <property type="match status" value="1"/>
</dbReference>
<proteinExistence type="predicted"/>
<name>A0A401W2I3_STREY</name>
<dbReference type="InterPro" id="IPR007278">
    <property type="entry name" value="DUF397"/>
</dbReference>
<dbReference type="AlphaFoldDB" id="A0A401W2I3"/>
<feature type="domain" description="DUF397" evidence="1">
    <location>
        <begin position="7"/>
        <end position="62"/>
    </location>
</feature>
<sequence length="66" mass="7028">MTAEPPHWFKSSHSSNGGQCMEVAVNLVTSRGVVLVRDSKNPNGPSLTLPPGAWAELVAFARHATD</sequence>
<evidence type="ECO:0000259" key="1">
    <source>
        <dbReference type="Pfam" id="PF04149"/>
    </source>
</evidence>
<evidence type="ECO:0000313" key="3">
    <source>
        <dbReference type="Proteomes" id="UP000286746"/>
    </source>
</evidence>
<dbReference type="RefSeq" id="WP_125054637.1">
    <property type="nucleotide sequence ID" value="NZ_BHZD01000001.1"/>
</dbReference>